<name>A0ABR1SUR0_9PEZI</name>
<dbReference type="Proteomes" id="UP001480595">
    <property type="component" value="Unassembled WGS sequence"/>
</dbReference>
<dbReference type="RefSeq" id="XP_066707906.1">
    <property type="nucleotide sequence ID" value="XM_066866230.1"/>
</dbReference>
<feature type="compositionally biased region" description="Acidic residues" evidence="1">
    <location>
        <begin position="146"/>
        <end position="156"/>
    </location>
</feature>
<organism evidence="2 3">
    <name type="scientific">Apiospora phragmitis</name>
    <dbReference type="NCBI Taxonomy" id="2905665"/>
    <lineage>
        <taxon>Eukaryota</taxon>
        <taxon>Fungi</taxon>
        <taxon>Dikarya</taxon>
        <taxon>Ascomycota</taxon>
        <taxon>Pezizomycotina</taxon>
        <taxon>Sordariomycetes</taxon>
        <taxon>Xylariomycetidae</taxon>
        <taxon>Amphisphaeriales</taxon>
        <taxon>Apiosporaceae</taxon>
        <taxon>Apiospora</taxon>
    </lineage>
</organism>
<keyword evidence="3" id="KW-1185">Reference proteome</keyword>
<feature type="compositionally biased region" description="Pro residues" evidence="1">
    <location>
        <begin position="180"/>
        <end position="193"/>
    </location>
</feature>
<feature type="region of interest" description="Disordered" evidence="1">
    <location>
        <begin position="171"/>
        <end position="201"/>
    </location>
</feature>
<feature type="compositionally biased region" description="Basic and acidic residues" evidence="1">
    <location>
        <begin position="43"/>
        <end position="56"/>
    </location>
</feature>
<dbReference type="GeneID" id="92099293"/>
<gene>
    <name evidence="2" type="ORF">PG994_014821</name>
</gene>
<protein>
    <submittedName>
        <fullName evidence="2">Uncharacterized protein</fullName>
    </submittedName>
</protein>
<evidence type="ECO:0000313" key="2">
    <source>
        <dbReference type="EMBL" id="KAK8038054.1"/>
    </source>
</evidence>
<evidence type="ECO:0000256" key="1">
    <source>
        <dbReference type="SAM" id="MobiDB-lite"/>
    </source>
</evidence>
<sequence>MEHQDQPETPLPESPTIPHAMLQRFAEPDNCPPSPGPPPSRPPPKEPRSPVNDQERSAYSISPAKLSSFNGFVGNQHETGAPRLPIKQYGLLGKRDGGELPSLLHGPVLSPQATAGPTTPKREPLKRGKRNPVSTRKPSLGKIAEEAEENEHDNEYESVLAQIKARIDKGKAKEVAIHTPPHPLRMAPTPPRMPLLEASPGNSTIMSITPLEIVASSTPRSSSSSAYSTAIMSDRGSASPQLSYKSTSSAGPSGRPRNPQQPAPAKKLALRTNEQPMPGPVAWLGATEVDASEEGERLRQKNLRARKEAMERERLRKEKKAAEKEKKLAKKASKGSLWGLRKE</sequence>
<feature type="region of interest" description="Disordered" evidence="1">
    <location>
        <begin position="215"/>
        <end position="343"/>
    </location>
</feature>
<feature type="compositionally biased region" description="Polar residues" evidence="1">
    <location>
        <begin position="57"/>
        <end position="70"/>
    </location>
</feature>
<feature type="compositionally biased region" description="Pro residues" evidence="1">
    <location>
        <begin position="30"/>
        <end position="42"/>
    </location>
</feature>
<feature type="region of interest" description="Disordered" evidence="1">
    <location>
        <begin position="1"/>
        <end position="156"/>
    </location>
</feature>
<reference evidence="2 3" key="1">
    <citation type="submission" date="2023-01" db="EMBL/GenBank/DDBJ databases">
        <title>Analysis of 21 Apiospora genomes using comparative genomics revels a genus with tremendous synthesis potential of carbohydrate active enzymes and secondary metabolites.</title>
        <authorList>
            <person name="Sorensen T."/>
        </authorList>
    </citation>
    <scope>NUCLEOTIDE SEQUENCE [LARGE SCALE GENOMIC DNA]</scope>
    <source>
        <strain evidence="2 3">CBS 135458</strain>
    </source>
</reference>
<accession>A0ABR1SUR0</accession>
<dbReference type="EMBL" id="JAQQWL010000016">
    <property type="protein sequence ID" value="KAK8038054.1"/>
    <property type="molecule type" value="Genomic_DNA"/>
</dbReference>
<proteinExistence type="predicted"/>
<comment type="caution">
    <text evidence="2">The sequence shown here is derived from an EMBL/GenBank/DDBJ whole genome shotgun (WGS) entry which is preliminary data.</text>
</comment>
<evidence type="ECO:0000313" key="3">
    <source>
        <dbReference type="Proteomes" id="UP001480595"/>
    </source>
</evidence>
<feature type="compositionally biased region" description="Basic and acidic residues" evidence="1">
    <location>
        <begin position="294"/>
        <end position="326"/>
    </location>
</feature>
<feature type="compositionally biased region" description="Polar residues" evidence="1">
    <location>
        <begin position="236"/>
        <end position="251"/>
    </location>
</feature>
<feature type="compositionally biased region" description="Low complexity" evidence="1">
    <location>
        <begin position="215"/>
        <end position="233"/>
    </location>
</feature>